<keyword evidence="3" id="KW-1185">Reference proteome</keyword>
<name>A0A7R7DKV6_9ACTN</name>
<reference evidence="2 3" key="1">
    <citation type="submission" date="2020-08" db="EMBL/GenBank/DDBJ databases">
        <title>Whole genome shotgun sequence of Actinocatenispora thailandica NBRC 105041.</title>
        <authorList>
            <person name="Komaki H."/>
            <person name="Tamura T."/>
        </authorList>
    </citation>
    <scope>NUCLEOTIDE SEQUENCE [LARGE SCALE GENOMIC DNA]</scope>
    <source>
        <strain evidence="2 3">NBRC 105041</strain>
    </source>
</reference>
<dbReference type="Pfam" id="PF10604">
    <property type="entry name" value="Polyketide_cyc2"/>
    <property type="match status" value="1"/>
</dbReference>
<proteinExistence type="predicted"/>
<evidence type="ECO:0000256" key="1">
    <source>
        <dbReference type="SAM" id="MobiDB-lite"/>
    </source>
</evidence>
<accession>A0A7R7DKV6</accession>
<dbReference type="AlphaFoldDB" id="A0A7R7DKV6"/>
<sequence>MREAETSVPDGRVAGMTEQTRHLGVSIDRPAPDVYEWAADPRHLTEWAPGLTSRVEQLDGRWFVWMGDDRVEFEFAPRNEFGVLDHRVTTPSGQVFDNPMRVIADGADRCDVVFTLRRSPGLTDAEFDRDAGLVSADLARLKRIVEQRD</sequence>
<dbReference type="KEGG" id="atl:Athai_10980"/>
<dbReference type="InterPro" id="IPR019587">
    <property type="entry name" value="Polyketide_cyclase/dehydratase"/>
</dbReference>
<gene>
    <name evidence="2" type="ORF">Athai_10980</name>
</gene>
<evidence type="ECO:0000313" key="3">
    <source>
        <dbReference type="Proteomes" id="UP000611640"/>
    </source>
</evidence>
<dbReference type="Proteomes" id="UP000611640">
    <property type="component" value="Chromosome"/>
</dbReference>
<dbReference type="EMBL" id="AP023355">
    <property type="protein sequence ID" value="BCJ33595.1"/>
    <property type="molecule type" value="Genomic_DNA"/>
</dbReference>
<feature type="region of interest" description="Disordered" evidence="1">
    <location>
        <begin position="1"/>
        <end position="21"/>
    </location>
</feature>
<protein>
    <submittedName>
        <fullName evidence="2">Polyketide cyclase</fullName>
    </submittedName>
</protein>
<evidence type="ECO:0000313" key="2">
    <source>
        <dbReference type="EMBL" id="BCJ33595.1"/>
    </source>
</evidence>
<organism evidence="2 3">
    <name type="scientific">Actinocatenispora thailandica</name>
    <dbReference type="NCBI Taxonomy" id="227318"/>
    <lineage>
        <taxon>Bacteria</taxon>
        <taxon>Bacillati</taxon>
        <taxon>Actinomycetota</taxon>
        <taxon>Actinomycetes</taxon>
        <taxon>Micromonosporales</taxon>
        <taxon>Micromonosporaceae</taxon>
        <taxon>Actinocatenispora</taxon>
    </lineage>
</organism>
<dbReference type="SUPFAM" id="SSF55961">
    <property type="entry name" value="Bet v1-like"/>
    <property type="match status" value="1"/>
</dbReference>
<dbReference type="InterPro" id="IPR023393">
    <property type="entry name" value="START-like_dom_sf"/>
</dbReference>
<dbReference type="Gene3D" id="3.30.530.20">
    <property type="match status" value="1"/>
</dbReference>